<dbReference type="GO" id="GO:0003676">
    <property type="term" value="F:nucleic acid binding"/>
    <property type="evidence" value="ECO:0007669"/>
    <property type="project" value="InterPro"/>
</dbReference>
<dbReference type="PANTHER" id="PTHR13620">
    <property type="entry name" value="3-5 EXONUCLEASE"/>
    <property type="match status" value="1"/>
</dbReference>
<dbReference type="STRING" id="1314781.A0A165FTB4"/>
<keyword evidence="2" id="KW-0378">Hydrolase</keyword>
<dbReference type="InterPro" id="IPR012337">
    <property type="entry name" value="RNaseH-like_sf"/>
</dbReference>
<evidence type="ECO:0000256" key="3">
    <source>
        <dbReference type="SAM" id="MobiDB-lite"/>
    </source>
</evidence>
<proteinExistence type="predicted"/>
<feature type="compositionally biased region" description="Polar residues" evidence="3">
    <location>
        <begin position="298"/>
        <end position="310"/>
    </location>
</feature>
<keyword evidence="6" id="KW-1185">Reference proteome</keyword>
<evidence type="ECO:0000259" key="4">
    <source>
        <dbReference type="SMART" id="SM00474"/>
    </source>
</evidence>
<accession>A0A165FTB4</accession>
<dbReference type="CDD" id="cd06141">
    <property type="entry name" value="WRN_exo"/>
    <property type="match status" value="1"/>
</dbReference>
<name>A0A165FTB4_EXIGL</name>
<dbReference type="OrthoDB" id="3265358at2759"/>
<dbReference type="InParanoid" id="A0A165FTB4"/>
<dbReference type="InterPro" id="IPR036397">
    <property type="entry name" value="RNaseH_sf"/>
</dbReference>
<keyword evidence="1" id="KW-0540">Nuclease</keyword>
<dbReference type="AlphaFoldDB" id="A0A165FTB4"/>
<evidence type="ECO:0000256" key="1">
    <source>
        <dbReference type="ARBA" id="ARBA00022722"/>
    </source>
</evidence>
<dbReference type="Gene3D" id="3.30.420.10">
    <property type="entry name" value="Ribonuclease H-like superfamily/Ribonuclease H"/>
    <property type="match status" value="1"/>
</dbReference>
<dbReference type="GO" id="GO:0006139">
    <property type="term" value="P:nucleobase-containing compound metabolic process"/>
    <property type="evidence" value="ECO:0007669"/>
    <property type="project" value="InterPro"/>
</dbReference>
<protein>
    <submittedName>
        <fullName evidence="5">Ribonuclease H-like protein</fullName>
    </submittedName>
</protein>
<dbReference type="SMART" id="SM00474">
    <property type="entry name" value="35EXOc"/>
    <property type="match status" value="1"/>
</dbReference>
<feature type="domain" description="3'-5' exonuclease" evidence="4">
    <location>
        <begin position="81"/>
        <end position="261"/>
    </location>
</feature>
<evidence type="ECO:0000313" key="5">
    <source>
        <dbReference type="EMBL" id="KZV89497.1"/>
    </source>
</evidence>
<gene>
    <name evidence="5" type="ORF">EXIGLDRAFT_796192</name>
</gene>
<dbReference type="Pfam" id="PF01612">
    <property type="entry name" value="DNA_pol_A_exo1"/>
    <property type="match status" value="1"/>
</dbReference>
<dbReference type="EMBL" id="KV426071">
    <property type="protein sequence ID" value="KZV89497.1"/>
    <property type="molecule type" value="Genomic_DNA"/>
</dbReference>
<dbReference type="InterPro" id="IPR002562">
    <property type="entry name" value="3'-5'_exonuclease_dom"/>
</dbReference>
<reference evidence="5 6" key="1">
    <citation type="journal article" date="2016" name="Mol. Biol. Evol.">
        <title>Comparative Genomics of Early-Diverging Mushroom-Forming Fungi Provides Insights into the Origins of Lignocellulose Decay Capabilities.</title>
        <authorList>
            <person name="Nagy L.G."/>
            <person name="Riley R."/>
            <person name="Tritt A."/>
            <person name="Adam C."/>
            <person name="Daum C."/>
            <person name="Floudas D."/>
            <person name="Sun H."/>
            <person name="Yadav J.S."/>
            <person name="Pangilinan J."/>
            <person name="Larsson K.H."/>
            <person name="Matsuura K."/>
            <person name="Barry K."/>
            <person name="Labutti K."/>
            <person name="Kuo R."/>
            <person name="Ohm R.A."/>
            <person name="Bhattacharya S.S."/>
            <person name="Shirouzu T."/>
            <person name="Yoshinaga Y."/>
            <person name="Martin F.M."/>
            <person name="Grigoriev I.V."/>
            <person name="Hibbett D.S."/>
        </authorList>
    </citation>
    <scope>NUCLEOTIDE SEQUENCE [LARGE SCALE GENOMIC DNA]</scope>
    <source>
        <strain evidence="5 6">HHB12029</strain>
    </source>
</reference>
<organism evidence="5 6">
    <name type="scientific">Exidia glandulosa HHB12029</name>
    <dbReference type="NCBI Taxonomy" id="1314781"/>
    <lineage>
        <taxon>Eukaryota</taxon>
        <taxon>Fungi</taxon>
        <taxon>Dikarya</taxon>
        <taxon>Basidiomycota</taxon>
        <taxon>Agaricomycotina</taxon>
        <taxon>Agaricomycetes</taxon>
        <taxon>Auriculariales</taxon>
        <taxon>Exidiaceae</taxon>
        <taxon>Exidia</taxon>
    </lineage>
</organism>
<dbReference type="GO" id="GO:0005634">
    <property type="term" value="C:nucleus"/>
    <property type="evidence" value="ECO:0007669"/>
    <property type="project" value="TreeGrafter"/>
</dbReference>
<dbReference type="InterPro" id="IPR051132">
    <property type="entry name" value="3-5_Exonuclease_domain"/>
</dbReference>
<feature type="region of interest" description="Disordered" evidence="3">
    <location>
        <begin position="321"/>
        <end position="387"/>
    </location>
</feature>
<evidence type="ECO:0000313" key="6">
    <source>
        <dbReference type="Proteomes" id="UP000077266"/>
    </source>
</evidence>
<dbReference type="GO" id="GO:0008408">
    <property type="term" value="F:3'-5' exonuclease activity"/>
    <property type="evidence" value="ECO:0007669"/>
    <property type="project" value="InterPro"/>
</dbReference>
<dbReference type="Proteomes" id="UP000077266">
    <property type="component" value="Unassembled WGS sequence"/>
</dbReference>
<dbReference type="GO" id="GO:0005737">
    <property type="term" value="C:cytoplasm"/>
    <property type="evidence" value="ECO:0007669"/>
    <property type="project" value="TreeGrafter"/>
</dbReference>
<evidence type="ECO:0000256" key="2">
    <source>
        <dbReference type="ARBA" id="ARBA00022801"/>
    </source>
</evidence>
<sequence length="387" mass="42868">MTQQPRHRAACEKAGSKWRVAELKCVLYWCLVSHDAAWMLAKVKPPELNMSHRSGLFIHSQLAAKTIQALPAFTLGEGVQVLECHTPAEADKHLALFDGDRWLAWDMEWKFDRPTQKAGRIALFQIGNEQVVVLIRVVDMIALPAKLVAILTDPEILKLGVNIHDAKKLYADFNIDPVALFELSRGAWVVNTEFWKDDENRNPLHRISLQHLVAKYLNCYLPKDQQASNWEAELTQEQRDYAAKDALASLRVFEALRALGTNNLKYDIAEHAGCRVTRTESESEAWSIAFSPVKGWKTANSGEASGSTKSPVAPRRKTALSKLPSNYDIDGSASGSSKPKLPDSDGTKAVGPEDSTKPGVGLRGRKRPIDAAVDADVEPMAKKARRG</sequence>
<dbReference type="SUPFAM" id="SSF53098">
    <property type="entry name" value="Ribonuclease H-like"/>
    <property type="match status" value="1"/>
</dbReference>
<dbReference type="PANTHER" id="PTHR13620:SF104">
    <property type="entry name" value="EXONUCLEASE 3'-5' DOMAIN-CONTAINING PROTEIN 2"/>
    <property type="match status" value="1"/>
</dbReference>
<feature type="region of interest" description="Disordered" evidence="3">
    <location>
        <begin position="297"/>
        <end position="316"/>
    </location>
</feature>